<dbReference type="PANTHER" id="PTHR19288:SF90">
    <property type="entry name" value="OS08G0542600 PROTEIN"/>
    <property type="match status" value="1"/>
</dbReference>
<dbReference type="HOGENOM" id="CLU_043473_1_2_6"/>
<keyword evidence="1" id="KW-0378">Hydrolase</keyword>
<dbReference type="InterPro" id="IPR036412">
    <property type="entry name" value="HAD-like_sf"/>
</dbReference>
<reference evidence="1 2" key="1">
    <citation type="journal article" date="2013" name="Genome Announc.">
        <title>Genome Sequence of the Polycyclic Aromatic Hydrocarbon-Degrading Bacterium Strain Marinobacter nanhaiticus D15-8WT.</title>
        <authorList>
            <person name="Cui Z."/>
            <person name="Gao W."/>
            <person name="Li Q."/>
            <person name="Xu G."/>
            <person name="Zheng L."/>
        </authorList>
    </citation>
    <scope>NUCLEOTIDE SEQUENCE [LARGE SCALE GENOMIC DNA]</scope>
    <source>
        <strain evidence="1 2">D15-8W</strain>
    </source>
</reference>
<dbReference type="AlphaFoldDB" id="N6WUY4"/>
<dbReference type="InterPro" id="IPR023214">
    <property type="entry name" value="HAD_sf"/>
</dbReference>
<keyword evidence="2" id="KW-1185">Reference proteome</keyword>
<dbReference type="SUPFAM" id="SSF56784">
    <property type="entry name" value="HAD-like"/>
    <property type="match status" value="1"/>
</dbReference>
<dbReference type="Pfam" id="PF13344">
    <property type="entry name" value="Hydrolase_6"/>
    <property type="match status" value="1"/>
</dbReference>
<proteinExistence type="predicted"/>
<dbReference type="Gene3D" id="3.40.50.1000">
    <property type="entry name" value="HAD superfamily/HAD-like"/>
    <property type="match status" value="2"/>
</dbReference>
<evidence type="ECO:0000313" key="1">
    <source>
        <dbReference type="EMBL" id="ENO14827.2"/>
    </source>
</evidence>
<evidence type="ECO:0000313" key="2">
    <source>
        <dbReference type="Proteomes" id="UP000013165"/>
    </source>
</evidence>
<dbReference type="eggNOG" id="COG0647">
    <property type="taxonomic scope" value="Bacteria"/>
</dbReference>
<comment type="caution">
    <text evidence="1">The sequence shown here is derived from an EMBL/GenBank/DDBJ whole genome shotgun (WGS) entry which is preliminary data.</text>
</comment>
<gene>
    <name evidence="1" type="ORF">J057_05731</name>
</gene>
<dbReference type="PANTHER" id="PTHR19288">
    <property type="entry name" value="4-NITROPHENYLPHOSPHATASE-RELATED"/>
    <property type="match status" value="1"/>
</dbReference>
<accession>N6WUY4</accession>
<sequence>MLPTPRWAFSEYERIRHRLPNSIVPERPEHVAAHRNIGPLTDQFDGFVFDAYGVLNTGDRPLANAVMRFAELQRAGKRCLILSNAATASSDRLLSKYRAFGFAIDEDQLISSRWLLERALASTVRPGLWGVIAPLEANPQTLPLNYISIHGEPNDTLRDRMDRCDGFIFLSTHGWTSNHQAQLEASLGSYPRPVEVANPDLVAPRGDKLTLEPGFYAHRLIDHTGITPVFYGKPYAPAFQEALHRLAGIEPSRVLMIGDTLHTDILGGQSAGMHTLLVTDNGSLKGLDVDACMNRSGIHPDFVAPVI</sequence>
<dbReference type="InterPro" id="IPR006357">
    <property type="entry name" value="HAD-SF_hydro_IIA"/>
</dbReference>
<name>N6WUY4_9GAMM</name>
<dbReference type="OrthoDB" id="148966at2"/>
<dbReference type="Proteomes" id="UP000013165">
    <property type="component" value="Unassembled WGS sequence"/>
</dbReference>
<dbReference type="PATRIC" id="fig|626887.3.peg.1139"/>
<organism evidence="1 2">
    <name type="scientific">Marinobacter nanhaiticus D15-8W</name>
    <dbReference type="NCBI Taxonomy" id="626887"/>
    <lineage>
        <taxon>Bacteria</taxon>
        <taxon>Pseudomonadati</taxon>
        <taxon>Pseudomonadota</taxon>
        <taxon>Gammaproteobacteria</taxon>
        <taxon>Pseudomonadales</taxon>
        <taxon>Marinobacteraceae</taxon>
        <taxon>Marinobacter</taxon>
    </lineage>
</organism>
<protein>
    <submittedName>
        <fullName evidence="1">HAD family hydrolase</fullName>
    </submittedName>
</protein>
<dbReference type="STRING" id="626887.J057_05731"/>
<dbReference type="GO" id="GO:0016791">
    <property type="term" value="F:phosphatase activity"/>
    <property type="evidence" value="ECO:0007669"/>
    <property type="project" value="TreeGrafter"/>
</dbReference>
<dbReference type="GO" id="GO:0005737">
    <property type="term" value="C:cytoplasm"/>
    <property type="evidence" value="ECO:0007669"/>
    <property type="project" value="TreeGrafter"/>
</dbReference>
<dbReference type="EMBL" id="APLQ01000011">
    <property type="protein sequence ID" value="ENO14827.2"/>
    <property type="molecule type" value="Genomic_DNA"/>
</dbReference>
<dbReference type="Pfam" id="PF13242">
    <property type="entry name" value="Hydrolase_like"/>
    <property type="match status" value="1"/>
</dbReference>